<organism evidence="2 3">
    <name type="scientific">Pontivivens insulae</name>
    <dbReference type="NCBI Taxonomy" id="1639689"/>
    <lineage>
        <taxon>Bacteria</taxon>
        <taxon>Pseudomonadati</taxon>
        <taxon>Pseudomonadota</taxon>
        <taxon>Alphaproteobacteria</taxon>
        <taxon>Rhodobacterales</taxon>
        <taxon>Paracoccaceae</taxon>
        <taxon>Pontivivens</taxon>
    </lineage>
</organism>
<name>A0A2R8AB84_9RHOB</name>
<dbReference type="EMBL" id="OMKW01000002">
    <property type="protein sequence ID" value="SPF29486.1"/>
    <property type="molecule type" value="Genomic_DNA"/>
</dbReference>
<reference evidence="2 3" key="1">
    <citation type="submission" date="2018-03" db="EMBL/GenBank/DDBJ databases">
        <authorList>
            <person name="Keele B.F."/>
        </authorList>
    </citation>
    <scope>NUCLEOTIDE SEQUENCE [LARGE SCALE GENOMIC DNA]</scope>
    <source>
        <strain evidence="2 3">CeCT 8812</strain>
    </source>
</reference>
<protein>
    <recommendedName>
        <fullName evidence="4">DUF995 domain-containing protein</fullName>
    </recommendedName>
</protein>
<dbReference type="Proteomes" id="UP000244932">
    <property type="component" value="Unassembled WGS sequence"/>
</dbReference>
<dbReference type="AlphaFoldDB" id="A0A2R8AB84"/>
<proteinExistence type="predicted"/>
<feature type="chain" id="PRO_5015348771" description="DUF995 domain-containing protein" evidence="1">
    <location>
        <begin position="18"/>
        <end position="110"/>
    </location>
</feature>
<gene>
    <name evidence="2" type="ORF">POI8812_01797</name>
</gene>
<feature type="signal peptide" evidence="1">
    <location>
        <begin position="1"/>
        <end position="17"/>
    </location>
</feature>
<keyword evidence="3" id="KW-1185">Reference proteome</keyword>
<evidence type="ECO:0000256" key="1">
    <source>
        <dbReference type="SAM" id="SignalP"/>
    </source>
</evidence>
<keyword evidence="1" id="KW-0732">Signal</keyword>
<evidence type="ECO:0008006" key="4">
    <source>
        <dbReference type="Google" id="ProtNLM"/>
    </source>
</evidence>
<dbReference type="RefSeq" id="WP_108782530.1">
    <property type="nucleotide sequence ID" value="NZ_OMKW01000002.1"/>
</dbReference>
<evidence type="ECO:0000313" key="3">
    <source>
        <dbReference type="Proteomes" id="UP000244932"/>
    </source>
</evidence>
<evidence type="ECO:0000313" key="2">
    <source>
        <dbReference type="EMBL" id="SPF29486.1"/>
    </source>
</evidence>
<dbReference type="OrthoDB" id="7360198at2"/>
<sequence length="110" mass="11998">MRALALIVIFVASAATAQDWRPLSGEEIRAALTDRALDYGAASQTFMASGRTVYTSNGRPEQGSWRVAQDQYCSAWPPSDLWACYVMEQSGDTVRFIGAQGGITVGRYID</sequence>
<accession>A0A2R8AB84</accession>